<accession>A0A172YB46</accession>
<dbReference type="PANTHER" id="PTHR43333:SF1">
    <property type="entry name" value="D-ISOMER SPECIFIC 2-HYDROXYACID DEHYDROGENASE NAD-BINDING DOMAIN-CONTAINING PROTEIN"/>
    <property type="match status" value="1"/>
</dbReference>
<reference evidence="4 5" key="1">
    <citation type="submission" date="2016-04" db="EMBL/GenBank/DDBJ databases">
        <title>Complete Genome Sequence of Halotalea alkalilenta IHB B 13600.</title>
        <authorList>
            <person name="Swarnkar M.K."/>
            <person name="Sharma A."/>
            <person name="Kaushal K."/>
            <person name="Soni R."/>
            <person name="Rana S."/>
            <person name="Singh A.K."/>
            <person name="Gulati A."/>
        </authorList>
    </citation>
    <scope>NUCLEOTIDE SEQUENCE [LARGE SCALE GENOMIC DNA]</scope>
    <source>
        <strain evidence="4 5">IHB B 13600</strain>
    </source>
</reference>
<organism evidence="4 5">
    <name type="scientific">Halotalea alkalilenta</name>
    <dbReference type="NCBI Taxonomy" id="376489"/>
    <lineage>
        <taxon>Bacteria</taxon>
        <taxon>Pseudomonadati</taxon>
        <taxon>Pseudomonadota</taxon>
        <taxon>Gammaproteobacteria</taxon>
        <taxon>Oceanospirillales</taxon>
        <taxon>Halomonadaceae</taxon>
        <taxon>Halotalea</taxon>
    </lineage>
</organism>
<protein>
    <submittedName>
        <fullName evidence="4">Glyoxylate/hydroxypyruvate reductase A</fullName>
    </submittedName>
</protein>
<dbReference type="InterPro" id="IPR036291">
    <property type="entry name" value="NAD(P)-bd_dom_sf"/>
</dbReference>
<keyword evidence="5" id="KW-1185">Reference proteome</keyword>
<dbReference type="Proteomes" id="UP000077875">
    <property type="component" value="Chromosome"/>
</dbReference>
<evidence type="ECO:0000256" key="2">
    <source>
        <dbReference type="ARBA" id="ARBA00023027"/>
    </source>
</evidence>
<keyword evidence="2" id="KW-0520">NAD</keyword>
<evidence type="ECO:0000259" key="3">
    <source>
        <dbReference type="Pfam" id="PF02826"/>
    </source>
</evidence>
<dbReference type="EMBL" id="CP015243">
    <property type="protein sequence ID" value="ANF56434.1"/>
    <property type="molecule type" value="Genomic_DNA"/>
</dbReference>
<dbReference type="InterPro" id="IPR006140">
    <property type="entry name" value="D-isomer_DH_NAD-bd"/>
</dbReference>
<evidence type="ECO:0000313" key="5">
    <source>
        <dbReference type="Proteomes" id="UP000077875"/>
    </source>
</evidence>
<dbReference type="SUPFAM" id="SSF51735">
    <property type="entry name" value="NAD(P)-binding Rossmann-fold domains"/>
    <property type="match status" value="1"/>
</dbReference>
<dbReference type="GO" id="GO:0016491">
    <property type="term" value="F:oxidoreductase activity"/>
    <property type="evidence" value="ECO:0007669"/>
    <property type="project" value="UniProtKB-KW"/>
</dbReference>
<dbReference type="Pfam" id="PF02826">
    <property type="entry name" value="2-Hacid_dh_C"/>
    <property type="match status" value="1"/>
</dbReference>
<name>A0A172YB46_9GAMM</name>
<dbReference type="CDD" id="cd12164">
    <property type="entry name" value="GDH_like_2"/>
    <property type="match status" value="1"/>
</dbReference>
<dbReference type="GO" id="GO:0051287">
    <property type="term" value="F:NAD binding"/>
    <property type="evidence" value="ECO:0007669"/>
    <property type="project" value="InterPro"/>
</dbReference>
<sequence>MTRVALVGRGATLSSLAARLPRVDPSLEVVTLAPGEAPDDAEIALCWYPPPGSFARLPRLRLVHSIAAGCDHLLADPSLPAQVPVCRMVDPDQRLGMTEFVLWAVLHYHRRLDQVFADRARHRWHWPVQREASGCRVGVMGLGALGAHAAQALAVQGFSVRGWARSAKHLDGVACFAGEEAFDAFLDGLDILVCLLPLTEATRGILGRATFARLARDAAVINLGRGEHLVRDDLRAALDQGQLRGALLDVFEREPLPEDDPLWRDHRVIITPHMASASSLDTIAAQVVANIHRLERGEALLNRIDPSRGY</sequence>
<dbReference type="PANTHER" id="PTHR43333">
    <property type="entry name" value="2-HACID_DH_C DOMAIN-CONTAINING PROTEIN"/>
    <property type="match status" value="1"/>
</dbReference>
<evidence type="ECO:0000313" key="4">
    <source>
        <dbReference type="EMBL" id="ANF56434.1"/>
    </source>
</evidence>
<dbReference type="KEGG" id="haa:A5892_02275"/>
<feature type="domain" description="D-isomer specific 2-hydroxyacid dehydrogenase NAD-binding" evidence="3">
    <location>
        <begin position="103"/>
        <end position="275"/>
    </location>
</feature>
<dbReference type="SUPFAM" id="SSF52283">
    <property type="entry name" value="Formate/glycerate dehydrogenase catalytic domain-like"/>
    <property type="match status" value="1"/>
</dbReference>
<dbReference type="RefSeq" id="WP_064121415.1">
    <property type="nucleotide sequence ID" value="NZ_CP015243.1"/>
</dbReference>
<evidence type="ECO:0000256" key="1">
    <source>
        <dbReference type="ARBA" id="ARBA00023002"/>
    </source>
</evidence>
<keyword evidence="1" id="KW-0560">Oxidoreductase</keyword>
<dbReference type="AlphaFoldDB" id="A0A172YB46"/>
<dbReference type="STRING" id="376489.A5892_02275"/>
<proteinExistence type="predicted"/>
<gene>
    <name evidence="4" type="ORF">A5892_02275</name>
</gene>
<dbReference type="Gene3D" id="3.40.50.720">
    <property type="entry name" value="NAD(P)-binding Rossmann-like Domain"/>
    <property type="match status" value="2"/>
</dbReference>
<keyword evidence="4" id="KW-0670">Pyruvate</keyword>